<dbReference type="EMBL" id="JBEWLY010000013">
    <property type="protein sequence ID" value="MET1755363.1"/>
    <property type="molecule type" value="Genomic_DNA"/>
</dbReference>
<dbReference type="PROSITE" id="PS51257">
    <property type="entry name" value="PROKAR_LIPOPROTEIN"/>
    <property type="match status" value="1"/>
</dbReference>
<comment type="caution">
    <text evidence="1">The sequence shown here is derived from an EMBL/GenBank/DDBJ whole genome shotgun (WGS) entry which is preliminary data.</text>
</comment>
<protein>
    <recommendedName>
        <fullName evidence="3">Lipoprotein</fullName>
    </recommendedName>
</protein>
<evidence type="ECO:0000313" key="2">
    <source>
        <dbReference type="Proteomes" id="UP001548713"/>
    </source>
</evidence>
<reference evidence="1 2" key="1">
    <citation type="submission" date="2024-07" db="EMBL/GenBank/DDBJ databases">
        <title>Novosphingobium kalidii RD2P27.</title>
        <authorList>
            <person name="Sun J.-Q."/>
        </authorList>
    </citation>
    <scope>NUCLEOTIDE SEQUENCE [LARGE SCALE GENOMIC DNA]</scope>
    <source>
        <strain evidence="1 2">RD2P27</strain>
    </source>
</reference>
<organism evidence="1 2">
    <name type="scientific">Novosphingobium kalidii</name>
    <dbReference type="NCBI Taxonomy" id="3230299"/>
    <lineage>
        <taxon>Bacteria</taxon>
        <taxon>Pseudomonadati</taxon>
        <taxon>Pseudomonadota</taxon>
        <taxon>Alphaproteobacteria</taxon>
        <taxon>Sphingomonadales</taxon>
        <taxon>Sphingomonadaceae</taxon>
        <taxon>Novosphingobium</taxon>
    </lineage>
</organism>
<evidence type="ECO:0000313" key="1">
    <source>
        <dbReference type="EMBL" id="MET1755363.1"/>
    </source>
</evidence>
<dbReference type="RefSeq" id="WP_353983830.1">
    <property type="nucleotide sequence ID" value="NZ_JBEWLY010000013.1"/>
</dbReference>
<dbReference type="Proteomes" id="UP001548713">
    <property type="component" value="Unassembled WGS sequence"/>
</dbReference>
<accession>A0ABV2D0G3</accession>
<proteinExistence type="predicted"/>
<sequence>MMRATDRSIPALVSLPLSLGAVLLISACAGSRAYPSLAVRDIERVEGSASAASGSIEAPPALPAPTADLTTRLAGLVDIASEAHEKFKSRQPVAERAISGVGGAISDSWTNAQVALSSLQAARSGVLTSLGELDQLYADARIANPEQVSPTAAAIEAARSQVESWVSSENAVIERLSARLR</sequence>
<keyword evidence="2" id="KW-1185">Reference proteome</keyword>
<gene>
    <name evidence="1" type="ORF">ABVV53_07810</name>
</gene>
<evidence type="ECO:0008006" key="3">
    <source>
        <dbReference type="Google" id="ProtNLM"/>
    </source>
</evidence>
<name>A0ABV2D0G3_9SPHN</name>